<dbReference type="AlphaFoldDB" id="A0A9D3ZIK1"/>
<dbReference type="Proteomes" id="UP000828251">
    <property type="component" value="Unassembled WGS sequence"/>
</dbReference>
<gene>
    <name evidence="2" type="ORF">J1N35_041323</name>
</gene>
<evidence type="ECO:0000313" key="3">
    <source>
        <dbReference type="Proteomes" id="UP000828251"/>
    </source>
</evidence>
<feature type="region of interest" description="Disordered" evidence="1">
    <location>
        <begin position="17"/>
        <end position="91"/>
    </location>
</feature>
<sequence length="91" mass="10543">MEYIPWFRLADKPHLLLVEDEPESTTKEGDGDEDEGGDENEDEGRYEDEYGGRGEDIDDYHDQDGELTPQVIRRNPIRNYQPLPCDTRSAQ</sequence>
<name>A0A9D3ZIK1_9ROSI</name>
<proteinExistence type="predicted"/>
<evidence type="ECO:0000256" key="1">
    <source>
        <dbReference type="SAM" id="MobiDB-lite"/>
    </source>
</evidence>
<dbReference type="EMBL" id="JAIQCV010000012">
    <property type="protein sequence ID" value="KAH1039580.1"/>
    <property type="molecule type" value="Genomic_DNA"/>
</dbReference>
<feature type="compositionally biased region" description="Acidic residues" evidence="1">
    <location>
        <begin position="30"/>
        <end position="46"/>
    </location>
</feature>
<organism evidence="2 3">
    <name type="scientific">Gossypium stocksii</name>
    <dbReference type="NCBI Taxonomy" id="47602"/>
    <lineage>
        <taxon>Eukaryota</taxon>
        <taxon>Viridiplantae</taxon>
        <taxon>Streptophyta</taxon>
        <taxon>Embryophyta</taxon>
        <taxon>Tracheophyta</taxon>
        <taxon>Spermatophyta</taxon>
        <taxon>Magnoliopsida</taxon>
        <taxon>eudicotyledons</taxon>
        <taxon>Gunneridae</taxon>
        <taxon>Pentapetalae</taxon>
        <taxon>rosids</taxon>
        <taxon>malvids</taxon>
        <taxon>Malvales</taxon>
        <taxon>Malvaceae</taxon>
        <taxon>Malvoideae</taxon>
        <taxon>Gossypium</taxon>
    </lineage>
</organism>
<reference evidence="2 3" key="1">
    <citation type="journal article" date="2021" name="Plant Biotechnol. J.">
        <title>Multi-omics assisted identification of the key and species-specific regulatory components of drought-tolerant mechanisms in Gossypium stocksii.</title>
        <authorList>
            <person name="Yu D."/>
            <person name="Ke L."/>
            <person name="Zhang D."/>
            <person name="Wu Y."/>
            <person name="Sun Y."/>
            <person name="Mei J."/>
            <person name="Sun J."/>
            <person name="Sun Y."/>
        </authorList>
    </citation>
    <scope>NUCLEOTIDE SEQUENCE [LARGE SCALE GENOMIC DNA]</scope>
    <source>
        <strain evidence="3">cv. E1</strain>
        <tissue evidence="2">Leaf</tissue>
    </source>
</reference>
<evidence type="ECO:0000313" key="2">
    <source>
        <dbReference type="EMBL" id="KAH1039580.1"/>
    </source>
</evidence>
<feature type="compositionally biased region" description="Basic and acidic residues" evidence="1">
    <location>
        <begin position="47"/>
        <end position="64"/>
    </location>
</feature>
<protein>
    <submittedName>
        <fullName evidence="2">Uncharacterized protein</fullName>
    </submittedName>
</protein>
<comment type="caution">
    <text evidence="2">The sequence shown here is derived from an EMBL/GenBank/DDBJ whole genome shotgun (WGS) entry which is preliminary data.</text>
</comment>
<keyword evidence="3" id="KW-1185">Reference proteome</keyword>
<accession>A0A9D3ZIK1</accession>